<dbReference type="PANTHER" id="PTHR43343:SF3">
    <property type="entry name" value="PROTEASE DO-LIKE 8, CHLOROPLASTIC"/>
    <property type="match status" value="1"/>
</dbReference>
<evidence type="ECO:0000256" key="4">
    <source>
        <dbReference type="ARBA" id="ARBA00022737"/>
    </source>
</evidence>
<name>A0A9W6MMK8_9PROT</name>
<evidence type="ECO:0000313" key="13">
    <source>
        <dbReference type="Proteomes" id="UP001143486"/>
    </source>
</evidence>
<feature type="binding site" evidence="9">
    <location>
        <position position="103"/>
    </location>
    <ligand>
        <name>substrate</name>
    </ligand>
</feature>
<dbReference type="InterPro" id="IPR009003">
    <property type="entry name" value="Peptidase_S1_PA"/>
</dbReference>
<comment type="subcellular location">
    <subcellularLocation>
        <location evidence="1">Periplasm</location>
    </subcellularLocation>
</comment>
<dbReference type="SMART" id="SM00228">
    <property type="entry name" value="PDZ"/>
    <property type="match status" value="2"/>
</dbReference>
<dbReference type="InterPro" id="IPR001940">
    <property type="entry name" value="Peptidase_S1C"/>
</dbReference>
<feature type="chain" id="PRO_5040796640" evidence="10">
    <location>
        <begin position="19"/>
        <end position="463"/>
    </location>
</feature>
<organism evidence="12 13">
    <name type="scientific">Maricaulis virginensis</name>
    <dbReference type="NCBI Taxonomy" id="144022"/>
    <lineage>
        <taxon>Bacteria</taxon>
        <taxon>Pseudomonadati</taxon>
        <taxon>Pseudomonadota</taxon>
        <taxon>Alphaproteobacteria</taxon>
        <taxon>Maricaulales</taxon>
        <taxon>Maricaulaceae</taxon>
        <taxon>Maricaulis</taxon>
    </lineage>
</organism>
<dbReference type="PROSITE" id="PS50106">
    <property type="entry name" value="PDZ"/>
    <property type="match status" value="1"/>
</dbReference>
<dbReference type="InterPro" id="IPR011782">
    <property type="entry name" value="Pept_S1C_Do"/>
</dbReference>
<keyword evidence="3 10" id="KW-0732">Signal</keyword>
<proteinExistence type="predicted"/>
<keyword evidence="4" id="KW-0677">Repeat</keyword>
<evidence type="ECO:0000256" key="6">
    <source>
        <dbReference type="ARBA" id="ARBA00022801"/>
    </source>
</evidence>
<comment type="caution">
    <text evidence="12">The sequence shown here is derived from an EMBL/GenBank/DDBJ whole genome shotgun (WGS) entry which is preliminary data.</text>
</comment>
<dbReference type="AlphaFoldDB" id="A0A9W6MMK8"/>
<dbReference type="Pfam" id="PF13180">
    <property type="entry name" value="PDZ_2"/>
    <property type="match status" value="1"/>
</dbReference>
<evidence type="ECO:0000256" key="2">
    <source>
        <dbReference type="ARBA" id="ARBA00022670"/>
    </source>
</evidence>
<feature type="active site" description="Charge relay system" evidence="8">
    <location>
        <position position="133"/>
    </location>
</feature>
<accession>A0A9W6MMK8</accession>
<dbReference type="Pfam" id="PF17820">
    <property type="entry name" value="PDZ_6"/>
    <property type="match status" value="1"/>
</dbReference>
<evidence type="ECO:0000256" key="3">
    <source>
        <dbReference type="ARBA" id="ARBA00022729"/>
    </source>
</evidence>
<evidence type="ECO:0000256" key="9">
    <source>
        <dbReference type="PIRSR" id="PIRSR611782-2"/>
    </source>
</evidence>
<evidence type="ECO:0000259" key="11">
    <source>
        <dbReference type="PROSITE" id="PS50106"/>
    </source>
</evidence>
<dbReference type="InterPro" id="IPR041489">
    <property type="entry name" value="PDZ_6"/>
</dbReference>
<feature type="active site" description="Charge relay system" evidence="8">
    <location>
        <position position="103"/>
    </location>
</feature>
<dbReference type="NCBIfam" id="TIGR02037">
    <property type="entry name" value="degP_htrA_DO"/>
    <property type="match status" value="1"/>
</dbReference>
<evidence type="ECO:0000256" key="10">
    <source>
        <dbReference type="SAM" id="SignalP"/>
    </source>
</evidence>
<dbReference type="SUPFAM" id="SSF50494">
    <property type="entry name" value="Trypsin-like serine proteases"/>
    <property type="match status" value="1"/>
</dbReference>
<dbReference type="PRINTS" id="PR00834">
    <property type="entry name" value="PROTEASES2C"/>
</dbReference>
<dbReference type="InterPro" id="IPR036034">
    <property type="entry name" value="PDZ_sf"/>
</dbReference>
<keyword evidence="7" id="KW-0720">Serine protease</keyword>
<feature type="domain" description="PDZ" evidence="11">
    <location>
        <begin position="264"/>
        <end position="343"/>
    </location>
</feature>
<gene>
    <name evidence="12" type="ORF">GCM10017621_04470</name>
</gene>
<feature type="active site" description="Charge relay system" evidence="8">
    <location>
        <position position="208"/>
    </location>
</feature>
<feature type="binding site" evidence="9">
    <location>
        <begin position="206"/>
        <end position="208"/>
    </location>
    <ligand>
        <name>substrate</name>
    </ligand>
</feature>
<evidence type="ECO:0000256" key="7">
    <source>
        <dbReference type="ARBA" id="ARBA00022825"/>
    </source>
</evidence>
<dbReference type="GO" id="GO:0042597">
    <property type="term" value="C:periplasmic space"/>
    <property type="evidence" value="ECO:0007669"/>
    <property type="project" value="UniProtKB-SubCell"/>
</dbReference>
<dbReference type="GO" id="GO:0004252">
    <property type="term" value="F:serine-type endopeptidase activity"/>
    <property type="evidence" value="ECO:0007669"/>
    <property type="project" value="InterPro"/>
</dbReference>
<keyword evidence="2 12" id="KW-0645">Protease</keyword>
<dbReference type="GO" id="GO:0006508">
    <property type="term" value="P:proteolysis"/>
    <property type="evidence" value="ECO:0007669"/>
    <property type="project" value="UniProtKB-KW"/>
</dbReference>
<evidence type="ECO:0000313" key="12">
    <source>
        <dbReference type="EMBL" id="GLK50939.1"/>
    </source>
</evidence>
<dbReference type="RefSeq" id="WP_271185331.1">
    <property type="nucleotide sequence ID" value="NZ_BSFE01000001.1"/>
</dbReference>
<keyword evidence="6" id="KW-0378">Hydrolase</keyword>
<keyword evidence="5" id="KW-0574">Periplasm</keyword>
<evidence type="ECO:0000256" key="1">
    <source>
        <dbReference type="ARBA" id="ARBA00004418"/>
    </source>
</evidence>
<dbReference type="Proteomes" id="UP001143486">
    <property type="component" value="Unassembled WGS sequence"/>
</dbReference>
<dbReference type="InterPro" id="IPR001478">
    <property type="entry name" value="PDZ"/>
</dbReference>
<feature type="signal peptide" evidence="10">
    <location>
        <begin position="1"/>
        <end position="18"/>
    </location>
</feature>
<dbReference type="Gene3D" id="2.30.42.10">
    <property type="match status" value="2"/>
</dbReference>
<dbReference type="Gene3D" id="2.40.10.120">
    <property type="match status" value="1"/>
</dbReference>
<protein>
    <submittedName>
        <fullName evidence="12">Serine protease</fullName>
    </submittedName>
</protein>
<sequence>MIRQFLIALLFACSPALAQDIPFADSSERVVPESRSELQLSFAPIVREATPAVVNVYSRRVVQSPFASDPVLSRFFRSQPREQNSLGSGVIVDASGVIVTNNHVVANATELRIVLADRREFEAEVLLTDEATDLAVLRVETDEPLPVLPFDMAGDIEVGDLVLAIGNPFGVGQTVTSGIVSALARTEVGGSDFGSFIQTDAAINPGNSGGALVDMDGELVGVNTMIFSRSGGSNGIGFAIPVEMVRRVVDTALGEGELVRPWLGARLQPVDGDLSRALGLSRPRGALVNEVYPGAAADEAGLRRGDIVMAVDGREINDEAGARFRLATRAAGEAASFTVLRDGDELSLEVPVEPAPGETEPAPFDATGRNPLSGAQLVEMSPAFNERVGLDPFLEGVVIYRVAGRSVAANVFRAGDRVIELMGEPVRDIDDLAEILQSRDGERIWPIVVERRGRRYETALRLY</sequence>
<dbReference type="EMBL" id="BSFE01000001">
    <property type="protein sequence ID" value="GLK50939.1"/>
    <property type="molecule type" value="Genomic_DNA"/>
</dbReference>
<dbReference type="PANTHER" id="PTHR43343">
    <property type="entry name" value="PEPTIDASE S12"/>
    <property type="match status" value="1"/>
</dbReference>
<reference evidence="12" key="1">
    <citation type="journal article" date="2014" name="Int. J. Syst. Evol. Microbiol.">
        <title>Complete genome sequence of Corynebacterium casei LMG S-19264T (=DSM 44701T), isolated from a smear-ripened cheese.</title>
        <authorList>
            <consortium name="US DOE Joint Genome Institute (JGI-PGF)"/>
            <person name="Walter F."/>
            <person name="Albersmeier A."/>
            <person name="Kalinowski J."/>
            <person name="Ruckert C."/>
        </authorList>
    </citation>
    <scope>NUCLEOTIDE SEQUENCE</scope>
    <source>
        <strain evidence="12">VKM B-1513</strain>
    </source>
</reference>
<keyword evidence="13" id="KW-1185">Reference proteome</keyword>
<feature type="binding site" evidence="9">
    <location>
        <position position="133"/>
    </location>
    <ligand>
        <name>substrate</name>
    </ligand>
</feature>
<dbReference type="InterPro" id="IPR051201">
    <property type="entry name" value="Chloro_Bact_Ser_Proteases"/>
</dbReference>
<evidence type="ECO:0000256" key="8">
    <source>
        <dbReference type="PIRSR" id="PIRSR611782-1"/>
    </source>
</evidence>
<reference evidence="12" key="2">
    <citation type="submission" date="2023-01" db="EMBL/GenBank/DDBJ databases">
        <authorList>
            <person name="Sun Q."/>
            <person name="Evtushenko L."/>
        </authorList>
    </citation>
    <scope>NUCLEOTIDE SEQUENCE</scope>
    <source>
        <strain evidence="12">VKM B-1513</strain>
    </source>
</reference>
<dbReference type="Pfam" id="PF13365">
    <property type="entry name" value="Trypsin_2"/>
    <property type="match status" value="1"/>
</dbReference>
<dbReference type="SUPFAM" id="SSF50156">
    <property type="entry name" value="PDZ domain-like"/>
    <property type="match status" value="2"/>
</dbReference>
<evidence type="ECO:0000256" key="5">
    <source>
        <dbReference type="ARBA" id="ARBA00022764"/>
    </source>
</evidence>